<reference evidence="1 2" key="1">
    <citation type="submission" date="2016-10" db="EMBL/GenBank/DDBJ databases">
        <title>The genome sequence of Colletotrichum fioriniae PJ7.</title>
        <authorList>
            <person name="Baroncelli R."/>
        </authorList>
    </citation>
    <scope>NUCLEOTIDE SEQUENCE [LARGE SCALE GENOMIC DNA]</scope>
    <source>
        <strain evidence="1 2">IMI 309622</strain>
    </source>
</reference>
<comment type="caution">
    <text evidence="1">The sequence shown here is derived from an EMBL/GenBank/DDBJ whole genome shotgun (WGS) entry which is preliminary data.</text>
</comment>
<dbReference type="GeneID" id="85333050"/>
<protein>
    <submittedName>
        <fullName evidence="1">Uncharacterized protein</fullName>
    </submittedName>
</protein>
<organism evidence="1 2">
    <name type="scientific">Colletotrichum costaricense</name>
    <dbReference type="NCBI Taxonomy" id="1209916"/>
    <lineage>
        <taxon>Eukaryota</taxon>
        <taxon>Fungi</taxon>
        <taxon>Dikarya</taxon>
        <taxon>Ascomycota</taxon>
        <taxon>Pezizomycotina</taxon>
        <taxon>Sordariomycetes</taxon>
        <taxon>Hypocreomycetidae</taxon>
        <taxon>Glomerellales</taxon>
        <taxon>Glomerellaceae</taxon>
        <taxon>Colletotrichum</taxon>
        <taxon>Colletotrichum acutatum species complex</taxon>
    </lineage>
</organism>
<sequence>MTSIAILDVPLRGLGVGEKTNTAKRPPSLPIIIETQYKVIKPKALNTGVLEIIQEPVFPFITADGRIVASSYAWTTPTMPGSRPAMTSLDSRSVWNLLPSSVR</sequence>
<evidence type="ECO:0000313" key="2">
    <source>
        <dbReference type="Proteomes" id="UP001240678"/>
    </source>
</evidence>
<keyword evidence="2" id="KW-1185">Reference proteome</keyword>
<dbReference type="Proteomes" id="UP001240678">
    <property type="component" value="Unassembled WGS sequence"/>
</dbReference>
<evidence type="ECO:0000313" key="1">
    <source>
        <dbReference type="EMBL" id="KAK1539993.1"/>
    </source>
</evidence>
<dbReference type="RefSeq" id="XP_060320941.1">
    <property type="nucleotide sequence ID" value="XM_060449503.1"/>
</dbReference>
<accession>A0AAI9ZB60</accession>
<dbReference type="EMBL" id="MOOE01000001">
    <property type="protein sequence ID" value="KAK1539993.1"/>
    <property type="molecule type" value="Genomic_DNA"/>
</dbReference>
<proteinExistence type="predicted"/>
<name>A0AAI9ZB60_9PEZI</name>
<dbReference type="AlphaFoldDB" id="A0AAI9ZB60"/>
<gene>
    <name evidence="1" type="ORF">CCOS01_01307</name>
</gene>